<evidence type="ECO:0000313" key="3">
    <source>
        <dbReference type="EnsemblProtists" id="PYU1_T008219"/>
    </source>
</evidence>
<dbReference type="EMBL" id="GL376619">
    <property type="status" value="NOT_ANNOTATED_CDS"/>
    <property type="molecule type" value="Genomic_DNA"/>
</dbReference>
<dbReference type="Pfam" id="PF00012">
    <property type="entry name" value="HSP70"/>
    <property type="match status" value="1"/>
</dbReference>
<dbReference type="InterPro" id="IPR043129">
    <property type="entry name" value="ATPase_NBD"/>
</dbReference>
<evidence type="ECO:0000313" key="4">
    <source>
        <dbReference type="Proteomes" id="UP000019132"/>
    </source>
</evidence>
<dbReference type="AlphaFoldDB" id="K3WTC5"/>
<dbReference type="OMA" id="VERHPIM"/>
<dbReference type="STRING" id="431595.K3WTC5"/>
<dbReference type="PANTHER" id="PTHR45639:SF34">
    <property type="entry name" value="CHAPERONE PROTEIN DNAK"/>
    <property type="match status" value="1"/>
</dbReference>
<dbReference type="PRINTS" id="PR00301">
    <property type="entry name" value="HEATSHOCK70"/>
</dbReference>
<dbReference type="GO" id="GO:0034663">
    <property type="term" value="C:endoplasmic reticulum chaperone complex"/>
    <property type="evidence" value="ECO:0007669"/>
    <property type="project" value="TreeGrafter"/>
</dbReference>
<protein>
    <submittedName>
        <fullName evidence="3">Uncharacterized protein</fullName>
    </submittedName>
</protein>
<dbReference type="Proteomes" id="UP000019132">
    <property type="component" value="Unassembled WGS sequence"/>
</dbReference>
<dbReference type="GO" id="GO:0030968">
    <property type="term" value="P:endoplasmic reticulum unfolded protein response"/>
    <property type="evidence" value="ECO:0007669"/>
    <property type="project" value="TreeGrafter"/>
</dbReference>
<dbReference type="Gene3D" id="3.30.420.40">
    <property type="match status" value="2"/>
</dbReference>
<evidence type="ECO:0000256" key="2">
    <source>
        <dbReference type="ARBA" id="ARBA00022840"/>
    </source>
</evidence>
<reference evidence="4" key="2">
    <citation type="submission" date="2010-04" db="EMBL/GenBank/DDBJ databases">
        <authorList>
            <person name="Buell R."/>
            <person name="Hamilton J."/>
            <person name="Hostetler J."/>
        </authorList>
    </citation>
    <scope>NUCLEOTIDE SEQUENCE [LARGE SCALE GENOMIC DNA]</scope>
    <source>
        <strain evidence="4">DAOM:BR144</strain>
    </source>
</reference>
<accession>K3WTC5</accession>
<keyword evidence="4" id="KW-1185">Reference proteome</keyword>
<dbReference type="VEuPathDB" id="FungiDB:PYU1_G008203"/>
<dbReference type="eggNOG" id="KOG0102">
    <property type="taxonomic scope" value="Eukaryota"/>
</dbReference>
<dbReference type="HOGENOM" id="CLU_566842_0_0_1"/>
<dbReference type="EnsemblProtists" id="PYU1_T008219">
    <property type="protein sequence ID" value="PYU1_T008219"/>
    <property type="gene ID" value="PYU1_G008203"/>
</dbReference>
<reference evidence="4" key="1">
    <citation type="journal article" date="2010" name="Genome Biol.">
        <title>Genome sequence of the necrotrophic plant pathogen Pythium ultimum reveals original pathogenicity mechanisms and effector repertoire.</title>
        <authorList>
            <person name="Levesque C.A."/>
            <person name="Brouwer H."/>
            <person name="Cano L."/>
            <person name="Hamilton J.P."/>
            <person name="Holt C."/>
            <person name="Huitema E."/>
            <person name="Raffaele S."/>
            <person name="Robideau G.P."/>
            <person name="Thines M."/>
            <person name="Win J."/>
            <person name="Zerillo M.M."/>
            <person name="Beakes G.W."/>
            <person name="Boore J.L."/>
            <person name="Busam D."/>
            <person name="Dumas B."/>
            <person name="Ferriera S."/>
            <person name="Fuerstenberg S.I."/>
            <person name="Gachon C.M."/>
            <person name="Gaulin E."/>
            <person name="Govers F."/>
            <person name="Grenville-Briggs L."/>
            <person name="Horner N."/>
            <person name="Hostetler J."/>
            <person name="Jiang R.H."/>
            <person name="Johnson J."/>
            <person name="Krajaejun T."/>
            <person name="Lin H."/>
            <person name="Meijer H.J."/>
            <person name="Moore B."/>
            <person name="Morris P."/>
            <person name="Phuntmart V."/>
            <person name="Puiu D."/>
            <person name="Shetty J."/>
            <person name="Stajich J.E."/>
            <person name="Tripathy S."/>
            <person name="Wawra S."/>
            <person name="van West P."/>
            <person name="Whitty B.R."/>
            <person name="Coutinho P.M."/>
            <person name="Henrissat B."/>
            <person name="Martin F."/>
            <person name="Thomas P.D."/>
            <person name="Tyler B.M."/>
            <person name="De Vries R.P."/>
            <person name="Kamoun S."/>
            <person name="Yandell M."/>
            <person name="Tisserat N."/>
            <person name="Buell C.R."/>
        </authorList>
    </citation>
    <scope>NUCLEOTIDE SEQUENCE</scope>
    <source>
        <strain evidence="4">DAOM:BR144</strain>
    </source>
</reference>
<dbReference type="InterPro" id="IPR013126">
    <property type="entry name" value="Hsp_70_fam"/>
</dbReference>
<dbReference type="SUPFAM" id="SSF53067">
    <property type="entry name" value="Actin-like ATPase domain"/>
    <property type="match status" value="2"/>
</dbReference>
<name>K3WTC5_GLOUD</name>
<proteinExistence type="predicted"/>
<keyword evidence="1" id="KW-0547">Nucleotide-binding</keyword>
<dbReference type="InParanoid" id="K3WTC5"/>
<reference evidence="3" key="3">
    <citation type="submission" date="2015-02" db="UniProtKB">
        <authorList>
            <consortium name="EnsemblProtists"/>
        </authorList>
    </citation>
    <scope>IDENTIFICATION</scope>
    <source>
        <strain evidence="3">DAOM BR144</strain>
    </source>
</reference>
<dbReference type="FunFam" id="3.90.640.10:FF:000003">
    <property type="entry name" value="Molecular chaperone DnaK"/>
    <property type="match status" value="1"/>
</dbReference>
<sequence>MPSTTMSIALRKRSARAPLLLDHARTGSVIRHFHATQSQPMWFLAAGAGFAALYLGSRYVVRAQERLRRQRAGLPVDEEDADFEGDAYTATPARRMSEILGVDFGTVNLRLSTASLTNGHERVRVIESADGLRAIPAAVAVDNDNVSVGVLARSLMGRKPGYTGTATRVLLERSSVKDETYALELDGKTYSPEWAAEILLDYVHSMAARSLGEEKARDGFPTILSVPAGLSEQERGTLERVASSAGFEVVLSVDEPIAALHAVERSAIEDQDDEALSTLSGSTPEATIAVFDMGGYKSSVTLLQRNNATFNVLQSAATFDVSGKAVDALLFDRVVAKFKQETNIDLSIDPMASFRVLEAVETAKIELSSRRSTDLNLPFITADRTGAKHLVQKLSAYDLARACEGQGKRTTALCDDVLASAGISKNGIALLVLVGGGVRSDPIREHLESYFGRKAFSGRNFKPEEAVVVGAAEYGRRLASEA</sequence>
<dbReference type="GO" id="GO:0140662">
    <property type="term" value="F:ATP-dependent protein folding chaperone"/>
    <property type="evidence" value="ECO:0007669"/>
    <property type="project" value="InterPro"/>
</dbReference>
<dbReference type="GO" id="GO:0005524">
    <property type="term" value="F:ATP binding"/>
    <property type="evidence" value="ECO:0007669"/>
    <property type="project" value="UniProtKB-KW"/>
</dbReference>
<dbReference type="PANTHER" id="PTHR45639">
    <property type="entry name" value="HSC70CB, ISOFORM G-RELATED"/>
    <property type="match status" value="1"/>
</dbReference>
<dbReference type="Gene3D" id="3.90.640.10">
    <property type="entry name" value="Actin, Chain A, domain 4"/>
    <property type="match status" value="1"/>
</dbReference>
<evidence type="ECO:0000256" key="1">
    <source>
        <dbReference type="ARBA" id="ARBA00022741"/>
    </source>
</evidence>
<organism evidence="3 4">
    <name type="scientific">Globisporangium ultimum (strain ATCC 200006 / CBS 805.95 / DAOM BR144)</name>
    <name type="common">Pythium ultimum</name>
    <dbReference type="NCBI Taxonomy" id="431595"/>
    <lineage>
        <taxon>Eukaryota</taxon>
        <taxon>Sar</taxon>
        <taxon>Stramenopiles</taxon>
        <taxon>Oomycota</taxon>
        <taxon>Peronosporomycetes</taxon>
        <taxon>Pythiales</taxon>
        <taxon>Pythiaceae</taxon>
        <taxon>Globisporangium</taxon>
    </lineage>
</organism>
<keyword evidence="2" id="KW-0067">ATP-binding</keyword>